<evidence type="ECO:0000256" key="8">
    <source>
        <dbReference type="PIRSR" id="PIRSR602401-1"/>
    </source>
</evidence>
<dbReference type="EMBL" id="ML992502">
    <property type="protein sequence ID" value="KAF2226265.1"/>
    <property type="molecule type" value="Genomic_DNA"/>
</dbReference>
<evidence type="ECO:0000313" key="11">
    <source>
        <dbReference type="Proteomes" id="UP000799538"/>
    </source>
</evidence>
<dbReference type="AlphaFoldDB" id="A0A6A6GKK5"/>
<dbReference type="GO" id="GO:0004497">
    <property type="term" value="F:monooxygenase activity"/>
    <property type="evidence" value="ECO:0007669"/>
    <property type="project" value="UniProtKB-KW"/>
</dbReference>
<name>A0A6A6GKK5_9PEZI</name>
<keyword evidence="5 9" id="KW-0560">Oxidoreductase</keyword>
<accession>A0A6A6GKK5</accession>
<feature type="binding site" description="axial binding residue" evidence="8">
    <location>
        <position position="453"/>
    </location>
    <ligand>
        <name>heme</name>
        <dbReference type="ChEBI" id="CHEBI:30413"/>
    </ligand>
    <ligandPart>
        <name>Fe</name>
        <dbReference type="ChEBI" id="CHEBI:18248"/>
    </ligandPart>
</feature>
<evidence type="ECO:0000256" key="7">
    <source>
        <dbReference type="ARBA" id="ARBA00023033"/>
    </source>
</evidence>
<sequence>MNFDNSSSILFGVPSPQTQLDVRDGFRWELLWAVLASSVLFRAGTMIYRANLGPLRSIPGPWHSSATSLWIRWQRWHGRLSFEADALMAKYGPIVRIAPNLVILNDPEAVEKVFIRKDLDTSPTSIRALRVGGHDWTVTYPQHPIARQRRHPVMIATTTKNLKLRHDVFVKHIEEMVHNLGRSEGEKSEDIVWHLRICTLKNSQVIMGGSVVDLDATTFPHVVGEYNFLVVWRLCLPEWLFTWLQWSPFSHASFRVRSSDKLFQLGDDLCKQAAKAQGNSTFEEDPSIYKLFTDTDAKYPTQEWSDSEIGAEMAGQVLAATETTSSALAFIYYELAKNQSLQQDLYDEISSHDGYTDLDSLKFLDACIKEGLRFRPPVALTGSRLVPAGGLEILGHYLPAGTVVTTQSLSMSRQRPDLFPDFDSYNPRRWLDDENVAEKRRLLVPFGVGARRCPGGNMATYQMRLILVATFRQFRITLAPETTPDKMAPFEANGYRSRHDRCDLVFTPREKVRAMREAKGGRVEVPDVLDFPQGPLSQRQGGKV</sequence>
<reference evidence="11" key="1">
    <citation type="journal article" date="2020" name="Stud. Mycol.">
        <title>101 Dothideomycetes genomes: A test case for predicting lifestyles and emergence of pathogens.</title>
        <authorList>
            <person name="Haridas S."/>
            <person name="Albert R."/>
            <person name="Binder M."/>
            <person name="Bloem J."/>
            <person name="LaButti K."/>
            <person name="Salamov A."/>
            <person name="Andreopoulos B."/>
            <person name="Baker S."/>
            <person name="Barry K."/>
            <person name="Bills G."/>
            <person name="Bluhm B."/>
            <person name="Cannon C."/>
            <person name="Castanera R."/>
            <person name="Culley D."/>
            <person name="Daum C."/>
            <person name="Ezra D."/>
            <person name="Gonzalez J."/>
            <person name="Henrissat B."/>
            <person name="Kuo A."/>
            <person name="Liang C."/>
            <person name="Lipzen A."/>
            <person name="Lutzoni F."/>
            <person name="Magnuson J."/>
            <person name="Mondo S."/>
            <person name="Nolan M."/>
            <person name="Ohm R."/>
            <person name="Pangilinan J."/>
            <person name="Park H.-J."/>
            <person name="Ramirez L."/>
            <person name="Alfaro M."/>
            <person name="Sun H."/>
            <person name="Tritt A."/>
            <person name="Yoshinaga Y."/>
            <person name="Zwiers L.-H."/>
            <person name="Turgeon B."/>
            <person name="Goodwin S."/>
            <person name="Spatafora J."/>
            <person name="Crous P."/>
            <person name="Grigoriev I."/>
        </authorList>
    </citation>
    <scope>NUCLEOTIDE SEQUENCE [LARGE SCALE GENOMIC DNA]</scope>
    <source>
        <strain evidence="11">CECT 20119</strain>
    </source>
</reference>
<dbReference type="GO" id="GO:0020037">
    <property type="term" value="F:heme binding"/>
    <property type="evidence" value="ECO:0007669"/>
    <property type="project" value="InterPro"/>
</dbReference>
<keyword evidence="3 8" id="KW-0349">Heme</keyword>
<keyword evidence="4 8" id="KW-0479">Metal-binding</keyword>
<protein>
    <submittedName>
        <fullName evidence="10">Cytochrome P450 monooxygenase-like protein</fullName>
    </submittedName>
</protein>
<dbReference type="InterPro" id="IPR017972">
    <property type="entry name" value="Cyt_P450_CS"/>
</dbReference>
<dbReference type="GO" id="GO:0016705">
    <property type="term" value="F:oxidoreductase activity, acting on paired donors, with incorporation or reduction of molecular oxygen"/>
    <property type="evidence" value="ECO:0007669"/>
    <property type="project" value="InterPro"/>
</dbReference>
<dbReference type="InterPro" id="IPR001128">
    <property type="entry name" value="Cyt_P450"/>
</dbReference>
<keyword evidence="6 8" id="KW-0408">Iron</keyword>
<dbReference type="PROSITE" id="PS00086">
    <property type="entry name" value="CYTOCHROME_P450"/>
    <property type="match status" value="1"/>
</dbReference>
<evidence type="ECO:0000256" key="2">
    <source>
        <dbReference type="ARBA" id="ARBA00010617"/>
    </source>
</evidence>
<comment type="similarity">
    <text evidence="2 9">Belongs to the cytochrome P450 family.</text>
</comment>
<dbReference type="SUPFAM" id="SSF48264">
    <property type="entry name" value="Cytochrome P450"/>
    <property type="match status" value="1"/>
</dbReference>
<evidence type="ECO:0000256" key="5">
    <source>
        <dbReference type="ARBA" id="ARBA00023002"/>
    </source>
</evidence>
<gene>
    <name evidence="10" type="ORF">BDZ85DRAFT_191756</name>
</gene>
<evidence type="ECO:0000256" key="6">
    <source>
        <dbReference type="ARBA" id="ARBA00023004"/>
    </source>
</evidence>
<dbReference type="InterPro" id="IPR002401">
    <property type="entry name" value="Cyt_P450_E_grp-I"/>
</dbReference>
<dbReference type="PANTHER" id="PTHR24279">
    <property type="entry name" value="CYTOCHROME P450"/>
    <property type="match status" value="1"/>
</dbReference>
<dbReference type="PRINTS" id="PR00463">
    <property type="entry name" value="EP450I"/>
</dbReference>
<dbReference type="PRINTS" id="PR00385">
    <property type="entry name" value="P450"/>
</dbReference>
<dbReference type="PANTHER" id="PTHR24279:SF120">
    <property type="entry name" value="CYTOCHROME P450"/>
    <property type="match status" value="1"/>
</dbReference>
<dbReference type="InterPro" id="IPR050479">
    <property type="entry name" value="CYP11_CYP27_families"/>
</dbReference>
<dbReference type="Proteomes" id="UP000799538">
    <property type="component" value="Unassembled WGS sequence"/>
</dbReference>
<keyword evidence="11" id="KW-1185">Reference proteome</keyword>
<organism evidence="10 11">
    <name type="scientific">Elsinoe ampelina</name>
    <dbReference type="NCBI Taxonomy" id="302913"/>
    <lineage>
        <taxon>Eukaryota</taxon>
        <taxon>Fungi</taxon>
        <taxon>Dikarya</taxon>
        <taxon>Ascomycota</taxon>
        <taxon>Pezizomycotina</taxon>
        <taxon>Dothideomycetes</taxon>
        <taxon>Dothideomycetidae</taxon>
        <taxon>Myriangiales</taxon>
        <taxon>Elsinoaceae</taxon>
        <taxon>Elsinoe</taxon>
    </lineage>
</organism>
<comment type="cofactor">
    <cofactor evidence="1 8">
        <name>heme</name>
        <dbReference type="ChEBI" id="CHEBI:30413"/>
    </cofactor>
</comment>
<evidence type="ECO:0000256" key="1">
    <source>
        <dbReference type="ARBA" id="ARBA00001971"/>
    </source>
</evidence>
<evidence type="ECO:0000313" key="10">
    <source>
        <dbReference type="EMBL" id="KAF2226265.1"/>
    </source>
</evidence>
<dbReference type="GO" id="GO:0005506">
    <property type="term" value="F:iron ion binding"/>
    <property type="evidence" value="ECO:0007669"/>
    <property type="project" value="InterPro"/>
</dbReference>
<dbReference type="InterPro" id="IPR036396">
    <property type="entry name" value="Cyt_P450_sf"/>
</dbReference>
<dbReference type="Gene3D" id="1.10.630.10">
    <property type="entry name" value="Cytochrome P450"/>
    <property type="match status" value="1"/>
</dbReference>
<evidence type="ECO:0000256" key="9">
    <source>
        <dbReference type="RuleBase" id="RU000461"/>
    </source>
</evidence>
<keyword evidence="7 9" id="KW-0503">Monooxygenase</keyword>
<evidence type="ECO:0000256" key="4">
    <source>
        <dbReference type="ARBA" id="ARBA00022723"/>
    </source>
</evidence>
<evidence type="ECO:0000256" key="3">
    <source>
        <dbReference type="ARBA" id="ARBA00022617"/>
    </source>
</evidence>
<dbReference type="OrthoDB" id="3945418at2759"/>
<dbReference type="Pfam" id="PF00067">
    <property type="entry name" value="p450"/>
    <property type="match status" value="1"/>
</dbReference>
<proteinExistence type="inferred from homology"/>